<evidence type="ECO:0000256" key="2">
    <source>
        <dbReference type="ARBA" id="ARBA00023163"/>
    </source>
</evidence>
<dbReference type="InterPro" id="IPR007737">
    <property type="entry name" value="Mga_HTH"/>
</dbReference>
<proteinExistence type="predicted"/>
<dbReference type="InterPro" id="IPR036388">
    <property type="entry name" value="WH-like_DNA-bd_sf"/>
</dbReference>
<dbReference type="AlphaFoldDB" id="A0AAW8UQX4"/>
<dbReference type="Proteomes" id="UP001268896">
    <property type="component" value="Unassembled WGS sequence"/>
</dbReference>
<dbReference type="EMBL" id="JARQDV010000019">
    <property type="protein sequence ID" value="MDT2966142.1"/>
    <property type="molecule type" value="Genomic_DNA"/>
</dbReference>
<evidence type="ECO:0000259" key="3">
    <source>
        <dbReference type="Pfam" id="PF05043"/>
    </source>
</evidence>
<organism evidence="4 5">
    <name type="scientific">Enterococcus casseliflavus</name>
    <name type="common">Enterococcus flavescens</name>
    <dbReference type="NCBI Taxonomy" id="37734"/>
    <lineage>
        <taxon>Bacteria</taxon>
        <taxon>Bacillati</taxon>
        <taxon>Bacillota</taxon>
        <taxon>Bacilli</taxon>
        <taxon>Lactobacillales</taxon>
        <taxon>Enterococcaceae</taxon>
        <taxon>Enterococcus</taxon>
    </lineage>
</organism>
<feature type="domain" description="Mga helix-turn-helix" evidence="3">
    <location>
        <begin position="85"/>
        <end position="162"/>
    </location>
</feature>
<dbReference type="Pfam" id="PF05043">
    <property type="entry name" value="Mga"/>
    <property type="match status" value="1"/>
</dbReference>
<evidence type="ECO:0000313" key="4">
    <source>
        <dbReference type="EMBL" id="MDT2966142.1"/>
    </source>
</evidence>
<keyword evidence="1" id="KW-0805">Transcription regulation</keyword>
<dbReference type="PANTHER" id="PTHR30185:SF18">
    <property type="entry name" value="TRANSCRIPTIONAL REGULATOR MTLR"/>
    <property type="match status" value="1"/>
</dbReference>
<name>A0AAW8UQX4_ENTCA</name>
<protein>
    <submittedName>
        <fullName evidence="4">Helix-turn-helix domain-containing protein</fullName>
    </submittedName>
</protein>
<evidence type="ECO:0000256" key="1">
    <source>
        <dbReference type="ARBA" id="ARBA00023015"/>
    </source>
</evidence>
<dbReference type="Gene3D" id="1.10.10.10">
    <property type="entry name" value="Winged helix-like DNA-binding domain superfamily/Winged helix DNA-binding domain"/>
    <property type="match status" value="1"/>
</dbReference>
<comment type="caution">
    <text evidence="4">The sequence shown here is derived from an EMBL/GenBank/DDBJ whole genome shotgun (WGS) entry which is preliminary data.</text>
</comment>
<evidence type="ECO:0000313" key="5">
    <source>
        <dbReference type="Proteomes" id="UP001268896"/>
    </source>
</evidence>
<gene>
    <name evidence="4" type="ORF">P7I32_16300</name>
</gene>
<accession>A0AAW8UQX4</accession>
<dbReference type="InterPro" id="IPR050661">
    <property type="entry name" value="BglG_antiterminators"/>
</dbReference>
<dbReference type="PANTHER" id="PTHR30185">
    <property type="entry name" value="CRYPTIC BETA-GLUCOSIDE BGL OPERON ANTITERMINATOR"/>
    <property type="match status" value="1"/>
</dbReference>
<dbReference type="RefSeq" id="WP_311904621.1">
    <property type="nucleotide sequence ID" value="NZ_JARQDV010000019.1"/>
</dbReference>
<keyword evidence="2" id="KW-0804">Transcription</keyword>
<reference evidence="4" key="1">
    <citation type="submission" date="2023-03" db="EMBL/GenBank/DDBJ databases">
        <authorList>
            <person name="Shen W."/>
            <person name="Cai J."/>
        </authorList>
    </citation>
    <scope>NUCLEOTIDE SEQUENCE</scope>
    <source>
        <strain evidence="4">K72-2</strain>
    </source>
</reference>
<sequence>MKNFQMTFITSTTTNRWLKLLNLLERHKPLSNRELSKAVQSSRRTIIYDMEGLRSYFGSTLMIESTSNGYSLHELLPKEYLERKRALLQNEPLFVILEHLFKGEYRTVSEWADYFYLSESSLLRYLTLFEKVLKPFQLSVDHKNFRLIGSEADIRKFFHAFYYESDATPHTVRPTIAVQNIVLDFFRNIRGKTNNTASFWYISYWLYIILERYQAGETVVVSEQLKKIVLADELFQEIQPLNQRLQTAFSLSLPSEELVYLFALLASNRGINNYLREISFVTRFDHWPELKELTANFCQLQQISDHDQSRDFVFLHSFFITEKIKQLISPTYNQSMEEISNYAQTQYPKEYEENTRFLLREPLFEATALPAISARFTLYFEGLKEKYWGNPRRIAFLLEGDAHICLHINAFAVKYFGRYHVLQFPDSSEFSLDYVERNKIDLVVTNYAEYLEEYILDVECLLIKSIPDADDWNNFLKIINPKIIHNFALQNTEKSSFYN</sequence>